<evidence type="ECO:0000259" key="5">
    <source>
        <dbReference type="PROSITE" id="PS50977"/>
    </source>
</evidence>
<dbReference type="InterPro" id="IPR009057">
    <property type="entry name" value="Homeodomain-like_sf"/>
</dbReference>
<organism evidence="6 7">
    <name type="scientific">Kytococcus aerolatus</name>
    <dbReference type="NCBI Taxonomy" id="592308"/>
    <lineage>
        <taxon>Bacteria</taxon>
        <taxon>Bacillati</taxon>
        <taxon>Actinomycetota</taxon>
        <taxon>Actinomycetes</taxon>
        <taxon>Micrococcales</taxon>
        <taxon>Kytococcaceae</taxon>
        <taxon>Kytococcus</taxon>
    </lineage>
</organism>
<dbReference type="GO" id="GO:0003677">
    <property type="term" value="F:DNA binding"/>
    <property type="evidence" value="ECO:0007669"/>
    <property type="project" value="UniProtKB-UniRule"/>
</dbReference>
<name>A0A212T5J8_9MICO</name>
<evidence type="ECO:0000256" key="4">
    <source>
        <dbReference type="PROSITE-ProRule" id="PRU00335"/>
    </source>
</evidence>
<evidence type="ECO:0000256" key="3">
    <source>
        <dbReference type="ARBA" id="ARBA00023163"/>
    </source>
</evidence>
<dbReference type="SUPFAM" id="SSF46689">
    <property type="entry name" value="Homeodomain-like"/>
    <property type="match status" value="1"/>
</dbReference>
<reference evidence="6 7" key="1">
    <citation type="submission" date="2017-06" db="EMBL/GenBank/DDBJ databases">
        <authorList>
            <person name="Kim H.J."/>
            <person name="Triplett B.A."/>
        </authorList>
    </citation>
    <scope>NUCLEOTIDE SEQUENCE [LARGE SCALE GENOMIC DNA]</scope>
    <source>
        <strain evidence="6 7">DSM 22179</strain>
    </source>
</reference>
<dbReference type="PRINTS" id="PR00455">
    <property type="entry name" value="HTHTETR"/>
</dbReference>
<dbReference type="Proteomes" id="UP000198122">
    <property type="component" value="Unassembled WGS sequence"/>
</dbReference>
<evidence type="ECO:0000256" key="2">
    <source>
        <dbReference type="ARBA" id="ARBA00023125"/>
    </source>
</evidence>
<keyword evidence="3" id="KW-0804">Transcription</keyword>
<dbReference type="EMBL" id="FYEZ01000001">
    <property type="protein sequence ID" value="SNC61140.1"/>
    <property type="molecule type" value="Genomic_DNA"/>
</dbReference>
<evidence type="ECO:0000256" key="1">
    <source>
        <dbReference type="ARBA" id="ARBA00023015"/>
    </source>
</evidence>
<accession>A0A212T5J8</accession>
<dbReference type="PANTHER" id="PTHR47506:SF1">
    <property type="entry name" value="HTH-TYPE TRANSCRIPTIONAL REGULATOR YJDC"/>
    <property type="match status" value="1"/>
</dbReference>
<feature type="DNA-binding region" description="H-T-H motif" evidence="4">
    <location>
        <begin position="28"/>
        <end position="47"/>
    </location>
</feature>
<dbReference type="Pfam" id="PF00440">
    <property type="entry name" value="TetR_N"/>
    <property type="match status" value="1"/>
</dbReference>
<sequence length="196" mass="21028">MSAKVPVRERLLDAATRLMFVDGSVSTPVDVLLKEAGASAASLYAHFGNKDGLLAEALERRLEVWSGVWDRHWAAAGDSPRDQLLSVFAAMEDYHHNRLEERWCSFHATASAQPDPAPAVARVLAADRDRLRTRLAQAATALHPDDPARAQRLAGHVEVAYEGMLALMLRGPSEQAIAAGRATAESLVDAAPGTGA</sequence>
<keyword evidence="7" id="KW-1185">Reference proteome</keyword>
<keyword evidence="1" id="KW-0805">Transcription regulation</keyword>
<evidence type="ECO:0000313" key="6">
    <source>
        <dbReference type="EMBL" id="SNC61140.1"/>
    </source>
</evidence>
<dbReference type="Gene3D" id="1.10.357.10">
    <property type="entry name" value="Tetracycline Repressor, domain 2"/>
    <property type="match status" value="1"/>
</dbReference>
<dbReference type="InterPro" id="IPR036271">
    <property type="entry name" value="Tet_transcr_reg_TetR-rel_C_sf"/>
</dbReference>
<dbReference type="AlphaFoldDB" id="A0A212T5J8"/>
<protein>
    <submittedName>
        <fullName evidence="6">Transcriptional regulator, TetR family</fullName>
    </submittedName>
</protein>
<proteinExistence type="predicted"/>
<dbReference type="PANTHER" id="PTHR47506">
    <property type="entry name" value="TRANSCRIPTIONAL REGULATORY PROTEIN"/>
    <property type="match status" value="1"/>
</dbReference>
<dbReference type="OrthoDB" id="3196926at2"/>
<dbReference type="InterPro" id="IPR001647">
    <property type="entry name" value="HTH_TetR"/>
</dbReference>
<dbReference type="SUPFAM" id="SSF48498">
    <property type="entry name" value="Tetracyclin repressor-like, C-terminal domain"/>
    <property type="match status" value="1"/>
</dbReference>
<keyword evidence="2 4" id="KW-0238">DNA-binding</keyword>
<gene>
    <name evidence="6" type="ORF">SAMN05445756_0421</name>
</gene>
<feature type="domain" description="HTH tetR-type" evidence="5">
    <location>
        <begin position="5"/>
        <end position="65"/>
    </location>
</feature>
<evidence type="ECO:0000313" key="7">
    <source>
        <dbReference type="Proteomes" id="UP000198122"/>
    </source>
</evidence>
<dbReference type="PROSITE" id="PS50977">
    <property type="entry name" value="HTH_TETR_2"/>
    <property type="match status" value="1"/>
</dbReference>
<dbReference type="RefSeq" id="WP_088817434.1">
    <property type="nucleotide sequence ID" value="NZ_FYEZ01000001.1"/>
</dbReference>